<organism evidence="1">
    <name type="scientific">Arundo donax</name>
    <name type="common">Giant reed</name>
    <name type="synonym">Donax arundinaceus</name>
    <dbReference type="NCBI Taxonomy" id="35708"/>
    <lineage>
        <taxon>Eukaryota</taxon>
        <taxon>Viridiplantae</taxon>
        <taxon>Streptophyta</taxon>
        <taxon>Embryophyta</taxon>
        <taxon>Tracheophyta</taxon>
        <taxon>Spermatophyta</taxon>
        <taxon>Magnoliopsida</taxon>
        <taxon>Liliopsida</taxon>
        <taxon>Poales</taxon>
        <taxon>Poaceae</taxon>
        <taxon>PACMAD clade</taxon>
        <taxon>Arundinoideae</taxon>
        <taxon>Arundineae</taxon>
        <taxon>Arundo</taxon>
    </lineage>
</organism>
<evidence type="ECO:0000313" key="1">
    <source>
        <dbReference type="EMBL" id="JAD62614.1"/>
    </source>
</evidence>
<sequence length="117" mass="12713">MSESNPFLLLFSLADVPTATNQRICNVHLLVQGAAGLRWREVGTKLPSQACMLSGCAEQFHLLDHIEGTVPDEAIPGVPSGQRSSSDCEWPAIGRIYTSVVPKIDIVASMAQRSRHQ</sequence>
<dbReference type="AlphaFoldDB" id="A0A0A9BFB0"/>
<reference evidence="1" key="1">
    <citation type="submission" date="2014-09" db="EMBL/GenBank/DDBJ databases">
        <authorList>
            <person name="Magalhaes I.L.F."/>
            <person name="Oliveira U."/>
            <person name="Santos F.R."/>
            <person name="Vidigal T.H.D.A."/>
            <person name="Brescovit A.D."/>
            <person name="Santos A.J."/>
        </authorList>
    </citation>
    <scope>NUCLEOTIDE SEQUENCE</scope>
    <source>
        <tissue evidence="1">Shoot tissue taken approximately 20 cm above the soil surface</tissue>
    </source>
</reference>
<accession>A0A0A9BFB0</accession>
<dbReference type="EMBL" id="GBRH01235281">
    <property type="protein sequence ID" value="JAD62614.1"/>
    <property type="molecule type" value="Transcribed_RNA"/>
</dbReference>
<protein>
    <submittedName>
        <fullName evidence="1">Uncharacterized protein</fullName>
    </submittedName>
</protein>
<proteinExistence type="predicted"/>
<name>A0A0A9BFB0_ARUDO</name>
<reference evidence="1" key="2">
    <citation type="journal article" date="2015" name="Data Brief">
        <title>Shoot transcriptome of the giant reed, Arundo donax.</title>
        <authorList>
            <person name="Barrero R.A."/>
            <person name="Guerrero F.D."/>
            <person name="Moolhuijzen P."/>
            <person name="Goolsby J.A."/>
            <person name="Tidwell J."/>
            <person name="Bellgard S.E."/>
            <person name="Bellgard M.I."/>
        </authorList>
    </citation>
    <scope>NUCLEOTIDE SEQUENCE</scope>
    <source>
        <tissue evidence="1">Shoot tissue taken approximately 20 cm above the soil surface</tissue>
    </source>
</reference>